<proteinExistence type="predicted"/>
<dbReference type="GO" id="GO:0006777">
    <property type="term" value="P:Mo-molybdopterin cofactor biosynthetic process"/>
    <property type="evidence" value="ECO:0007669"/>
    <property type="project" value="InterPro"/>
</dbReference>
<reference evidence="1" key="1">
    <citation type="submission" date="2021-01" db="EMBL/GenBank/DDBJ databases">
        <authorList>
            <person name="Corre E."/>
            <person name="Pelletier E."/>
            <person name="Niang G."/>
            <person name="Scheremetjew M."/>
            <person name="Finn R."/>
            <person name="Kale V."/>
            <person name="Holt S."/>
            <person name="Cochrane G."/>
            <person name="Meng A."/>
            <person name="Brown T."/>
            <person name="Cohen L."/>
        </authorList>
    </citation>
    <scope>NUCLEOTIDE SEQUENCE</scope>
    <source>
        <strain evidence="1">CCMP1381</strain>
    </source>
</reference>
<dbReference type="SUPFAM" id="SSF54690">
    <property type="entry name" value="Molybdopterin synthase subunit MoaE"/>
    <property type="match status" value="1"/>
</dbReference>
<dbReference type="InterPro" id="IPR036563">
    <property type="entry name" value="MoaE_sf"/>
</dbReference>
<protein>
    <recommendedName>
        <fullName evidence="2">Molybdopterin synthase catalytic subunit</fullName>
    </recommendedName>
</protein>
<dbReference type="CDD" id="cd00756">
    <property type="entry name" value="MoaE"/>
    <property type="match status" value="1"/>
</dbReference>
<accession>A0A7S2D574</accession>
<dbReference type="AlphaFoldDB" id="A0A7S2D574"/>
<evidence type="ECO:0008006" key="2">
    <source>
        <dbReference type="Google" id="ProtNLM"/>
    </source>
</evidence>
<organism evidence="1">
    <name type="scientific">Octactis speculum</name>
    <dbReference type="NCBI Taxonomy" id="3111310"/>
    <lineage>
        <taxon>Eukaryota</taxon>
        <taxon>Sar</taxon>
        <taxon>Stramenopiles</taxon>
        <taxon>Ochrophyta</taxon>
        <taxon>Dictyochophyceae</taxon>
        <taxon>Dictyochales</taxon>
        <taxon>Dictyochaceae</taxon>
        <taxon>Octactis</taxon>
    </lineage>
</organism>
<evidence type="ECO:0000313" key="1">
    <source>
        <dbReference type="EMBL" id="CAD9444424.1"/>
    </source>
</evidence>
<gene>
    <name evidence="1" type="ORF">DSPE1174_LOCUS19322</name>
</gene>
<name>A0A7S2D574_9STRA</name>
<dbReference type="Gene3D" id="3.90.1170.40">
    <property type="entry name" value="Molybdopterin biosynthesis MoaE subunit"/>
    <property type="match status" value="1"/>
</dbReference>
<dbReference type="PANTHER" id="PTHR23404">
    <property type="entry name" value="MOLYBDOPTERIN SYNTHASE RELATED"/>
    <property type="match status" value="1"/>
</dbReference>
<dbReference type="InterPro" id="IPR003448">
    <property type="entry name" value="Mopterin_biosynth_MoaE"/>
</dbReference>
<dbReference type="Pfam" id="PF02391">
    <property type="entry name" value="MoaE"/>
    <property type="match status" value="1"/>
</dbReference>
<sequence length="114" mass="12652">MAEKEMESICKQIRERWEVEHIAMEHRLGICPIQEASVLIAVSSAHRKEALEAAQYAIDTLKSSVPIWKKEFYETDDSSAVWKENKEWAGGSLIGGAQILEDAATSSSSDSQLA</sequence>
<dbReference type="EMBL" id="HBGS01037254">
    <property type="protein sequence ID" value="CAD9444424.1"/>
    <property type="molecule type" value="Transcribed_RNA"/>
</dbReference>